<reference evidence="1" key="1">
    <citation type="submission" date="2019-10" db="EMBL/GenBank/DDBJ databases">
        <authorList>
            <consortium name="DOE Joint Genome Institute"/>
            <person name="Kuo A."/>
            <person name="Miyauchi S."/>
            <person name="Kiss E."/>
            <person name="Drula E."/>
            <person name="Kohler A."/>
            <person name="Sanchez-Garcia M."/>
            <person name="Andreopoulos B."/>
            <person name="Barry K.W."/>
            <person name="Bonito G."/>
            <person name="Buee M."/>
            <person name="Carver A."/>
            <person name="Chen C."/>
            <person name="Cichocki N."/>
            <person name="Clum A."/>
            <person name="Culley D."/>
            <person name="Crous P.W."/>
            <person name="Fauchery L."/>
            <person name="Girlanda M."/>
            <person name="Hayes R."/>
            <person name="Keri Z."/>
            <person name="Labutti K."/>
            <person name="Lipzen A."/>
            <person name="Lombard V."/>
            <person name="Magnuson J."/>
            <person name="Maillard F."/>
            <person name="Morin E."/>
            <person name="Murat C."/>
            <person name="Nolan M."/>
            <person name="Ohm R."/>
            <person name="Pangilinan J."/>
            <person name="Pereira M."/>
            <person name="Perotto S."/>
            <person name="Peter M."/>
            <person name="Riley R."/>
            <person name="Sitrit Y."/>
            <person name="Stielow B."/>
            <person name="Szollosi G."/>
            <person name="Zifcakova L."/>
            <person name="Stursova M."/>
            <person name="Spatafora J.W."/>
            <person name="Tedersoo L."/>
            <person name="Vaario L.-M."/>
            <person name="Yamada A."/>
            <person name="Yan M."/>
            <person name="Wang P."/>
            <person name="Xu J."/>
            <person name="Bruns T."/>
            <person name="Baldrian P."/>
            <person name="Vilgalys R."/>
            <person name="Henrissat B."/>
            <person name="Grigoriev I.V."/>
            <person name="Hibbett D."/>
            <person name="Nagy L.G."/>
            <person name="Martin F.M."/>
        </authorList>
    </citation>
    <scope>NUCLEOTIDE SEQUENCE</scope>
    <source>
        <strain evidence="1">P2</strain>
    </source>
</reference>
<organism evidence="1 2">
    <name type="scientific">Thelephora ganbajun</name>
    <name type="common">Ganba fungus</name>
    <dbReference type="NCBI Taxonomy" id="370292"/>
    <lineage>
        <taxon>Eukaryota</taxon>
        <taxon>Fungi</taxon>
        <taxon>Dikarya</taxon>
        <taxon>Basidiomycota</taxon>
        <taxon>Agaricomycotina</taxon>
        <taxon>Agaricomycetes</taxon>
        <taxon>Thelephorales</taxon>
        <taxon>Thelephoraceae</taxon>
        <taxon>Thelephora</taxon>
    </lineage>
</organism>
<proteinExistence type="predicted"/>
<dbReference type="Proteomes" id="UP000886501">
    <property type="component" value="Unassembled WGS sequence"/>
</dbReference>
<sequence length="278" mass="31072">LAREVVGWKWLRHENILPFVGVTPELAIVSDLMEHGNIMEFTKNHPRHNRLHLLMGAAIGLEYIHNHGIVHGDLKGSSILVNSRHSACIADFGLAMIIDESTIGSTTGGHELRGTTRWMAPEMLIPEECGFSGDCQRRIPSTSTDIYALGMTILEVITGKRPFDDIKTEATVVLEIMSRKKPGRPPSGFSDALWDLLLAAWDTEHGSQPPKRPSIQTILNQLQEDANTWDQFIILPTPEQEDESCTSPIHLESQVGPLRQFPYSNQSAVGLRVDRTRW</sequence>
<gene>
    <name evidence="1" type="ORF">BDM02DRAFT_3097384</name>
</gene>
<accession>A0ACB6ZE66</accession>
<reference evidence="1" key="2">
    <citation type="journal article" date="2020" name="Nat. Commun.">
        <title>Large-scale genome sequencing of mycorrhizal fungi provides insights into the early evolution of symbiotic traits.</title>
        <authorList>
            <person name="Miyauchi S."/>
            <person name="Kiss E."/>
            <person name="Kuo A."/>
            <person name="Drula E."/>
            <person name="Kohler A."/>
            <person name="Sanchez-Garcia M."/>
            <person name="Morin E."/>
            <person name="Andreopoulos B."/>
            <person name="Barry K.W."/>
            <person name="Bonito G."/>
            <person name="Buee M."/>
            <person name="Carver A."/>
            <person name="Chen C."/>
            <person name="Cichocki N."/>
            <person name="Clum A."/>
            <person name="Culley D."/>
            <person name="Crous P.W."/>
            <person name="Fauchery L."/>
            <person name="Girlanda M."/>
            <person name="Hayes R.D."/>
            <person name="Keri Z."/>
            <person name="LaButti K."/>
            <person name="Lipzen A."/>
            <person name="Lombard V."/>
            <person name="Magnuson J."/>
            <person name="Maillard F."/>
            <person name="Murat C."/>
            <person name="Nolan M."/>
            <person name="Ohm R.A."/>
            <person name="Pangilinan J."/>
            <person name="Pereira M.F."/>
            <person name="Perotto S."/>
            <person name="Peter M."/>
            <person name="Pfister S."/>
            <person name="Riley R."/>
            <person name="Sitrit Y."/>
            <person name="Stielow J.B."/>
            <person name="Szollosi G."/>
            <person name="Zifcakova L."/>
            <person name="Stursova M."/>
            <person name="Spatafora J.W."/>
            <person name="Tedersoo L."/>
            <person name="Vaario L.M."/>
            <person name="Yamada A."/>
            <person name="Yan M."/>
            <person name="Wang P."/>
            <person name="Xu J."/>
            <person name="Bruns T."/>
            <person name="Baldrian P."/>
            <person name="Vilgalys R."/>
            <person name="Dunand C."/>
            <person name="Henrissat B."/>
            <person name="Grigoriev I.V."/>
            <person name="Hibbett D."/>
            <person name="Nagy L.G."/>
            <person name="Martin F.M."/>
        </authorList>
    </citation>
    <scope>NUCLEOTIDE SEQUENCE</scope>
    <source>
        <strain evidence="1">P2</strain>
    </source>
</reference>
<dbReference type="EMBL" id="MU118024">
    <property type="protein sequence ID" value="KAF9647849.1"/>
    <property type="molecule type" value="Genomic_DNA"/>
</dbReference>
<protein>
    <submittedName>
        <fullName evidence="1">Kinase-like protein</fullName>
    </submittedName>
</protein>
<feature type="non-terminal residue" evidence="1">
    <location>
        <position position="1"/>
    </location>
</feature>
<comment type="caution">
    <text evidence="1">The sequence shown here is derived from an EMBL/GenBank/DDBJ whole genome shotgun (WGS) entry which is preliminary data.</text>
</comment>
<keyword evidence="2" id="KW-1185">Reference proteome</keyword>
<evidence type="ECO:0000313" key="1">
    <source>
        <dbReference type="EMBL" id="KAF9647849.1"/>
    </source>
</evidence>
<evidence type="ECO:0000313" key="2">
    <source>
        <dbReference type="Proteomes" id="UP000886501"/>
    </source>
</evidence>
<name>A0ACB6ZE66_THEGA</name>